<keyword evidence="5" id="KW-1185">Reference proteome</keyword>
<dbReference type="AlphaFoldDB" id="A0A9W4TM00"/>
<dbReference type="Proteomes" id="UP001154259">
    <property type="component" value="Unassembled WGS sequence"/>
</dbReference>
<dbReference type="Proteomes" id="UP001154255">
    <property type="component" value="Unassembled WGS sequence"/>
</dbReference>
<evidence type="ECO:0000313" key="2">
    <source>
        <dbReference type="EMBL" id="CAI3922211.1"/>
    </source>
</evidence>
<feature type="transmembrane region" description="Helical" evidence="1">
    <location>
        <begin position="133"/>
        <end position="152"/>
    </location>
</feature>
<protein>
    <submittedName>
        <fullName evidence="2">Uncharacterized protein</fullName>
    </submittedName>
</protein>
<sequence>MKKLNDQHLLGFIKLIFFLFISPILGGFLGTYVAQSNHDDYRRLLSILGSYESVVFINIICCFVYLMIATPSSFIMAFLLKCFFNFNSTGTEKTIISFFLGSLFFIISFLIFAFLLVSFLGTSDPETEIFSKMIGRSLIFIVPSVLSVKYLYKKSYVNKKPVREYQASTSIDPFQ</sequence>
<name>A0A9W4TM00_9PROT</name>
<keyword evidence="1" id="KW-0812">Transmembrane</keyword>
<organism evidence="2 4">
    <name type="scientific">Commensalibacter communis</name>
    <dbReference type="NCBI Taxonomy" id="2972786"/>
    <lineage>
        <taxon>Bacteria</taxon>
        <taxon>Pseudomonadati</taxon>
        <taxon>Pseudomonadota</taxon>
        <taxon>Alphaproteobacteria</taxon>
        <taxon>Acetobacterales</taxon>
        <taxon>Acetobacteraceae</taxon>
    </lineage>
</organism>
<gene>
    <name evidence="3" type="ORF">R53529_LOCUS1015</name>
    <name evidence="2" type="ORF">R53530_LOCUS85</name>
</gene>
<dbReference type="EMBL" id="CAMXCM010000001">
    <property type="protein sequence ID" value="CAI3922211.1"/>
    <property type="molecule type" value="Genomic_DNA"/>
</dbReference>
<keyword evidence="1" id="KW-1133">Transmembrane helix</keyword>
<feature type="transmembrane region" description="Helical" evidence="1">
    <location>
        <begin position="12"/>
        <end position="34"/>
    </location>
</feature>
<evidence type="ECO:0000256" key="1">
    <source>
        <dbReference type="SAM" id="Phobius"/>
    </source>
</evidence>
<feature type="transmembrane region" description="Helical" evidence="1">
    <location>
        <begin position="54"/>
        <end position="84"/>
    </location>
</feature>
<reference evidence="2" key="1">
    <citation type="submission" date="2022-10" db="EMBL/GenBank/DDBJ databases">
        <authorList>
            <person name="Botero Cardona J."/>
        </authorList>
    </citation>
    <scope>NUCLEOTIDE SEQUENCE</scope>
    <source>
        <strain evidence="2">LMG 31819</strain>
        <strain evidence="3">R-53529</strain>
    </source>
</reference>
<evidence type="ECO:0000313" key="5">
    <source>
        <dbReference type="Proteomes" id="UP001154259"/>
    </source>
</evidence>
<comment type="caution">
    <text evidence="2">The sequence shown here is derived from an EMBL/GenBank/DDBJ whole genome shotgun (WGS) entry which is preliminary data.</text>
</comment>
<feature type="transmembrane region" description="Helical" evidence="1">
    <location>
        <begin position="96"/>
        <end position="121"/>
    </location>
</feature>
<evidence type="ECO:0000313" key="3">
    <source>
        <dbReference type="EMBL" id="CAI3939325.1"/>
    </source>
</evidence>
<proteinExistence type="predicted"/>
<keyword evidence="1" id="KW-0472">Membrane</keyword>
<evidence type="ECO:0000313" key="4">
    <source>
        <dbReference type="Proteomes" id="UP001154255"/>
    </source>
</evidence>
<accession>A0A9W4TM00</accession>
<dbReference type="EMBL" id="CAMXCS010000001">
    <property type="protein sequence ID" value="CAI3939325.1"/>
    <property type="molecule type" value="Genomic_DNA"/>
</dbReference>